<evidence type="ECO:0000313" key="4">
    <source>
        <dbReference type="EMBL" id="VGO20619.1"/>
    </source>
</evidence>
<dbReference type="Proteomes" id="UP000346198">
    <property type="component" value="Unassembled WGS sequence"/>
</dbReference>
<dbReference type="SUPFAM" id="SSF55804">
    <property type="entry name" value="Phoshotransferase/anion transport protein"/>
    <property type="match status" value="1"/>
</dbReference>
<evidence type="ECO:0000259" key="3">
    <source>
        <dbReference type="PROSITE" id="PS51371"/>
    </source>
</evidence>
<dbReference type="RefSeq" id="WP_168433282.1">
    <property type="nucleotide sequence ID" value="NZ_CAAHFH010000001.1"/>
</dbReference>
<dbReference type="InterPro" id="IPR051541">
    <property type="entry name" value="PTS_SugarTrans_NitroReg"/>
</dbReference>
<dbReference type="Pfam" id="PF00359">
    <property type="entry name" value="PTS_EIIA_2"/>
    <property type="match status" value="1"/>
</dbReference>
<dbReference type="InterPro" id="IPR046342">
    <property type="entry name" value="CBS_dom_sf"/>
</dbReference>
<dbReference type="InterPro" id="IPR002178">
    <property type="entry name" value="PTS_EIIA_type-2_dom"/>
</dbReference>
<dbReference type="GO" id="GO:0030295">
    <property type="term" value="F:protein kinase activator activity"/>
    <property type="evidence" value="ECO:0007669"/>
    <property type="project" value="TreeGrafter"/>
</dbReference>
<gene>
    <name evidence="4" type="primary">mngA</name>
    <name evidence="4" type="ORF">SCARR_02684</name>
</gene>
<evidence type="ECO:0000259" key="2">
    <source>
        <dbReference type="PROSITE" id="PS51094"/>
    </source>
</evidence>
<keyword evidence="1" id="KW-0129">CBS domain</keyword>
<evidence type="ECO:0000313" key="5">
    <source>
        <dbReference type="Proteomes" id="UP000346198"/>
    </source>
</evidence>
<feature type="domain" description="CBS" evidence="3">
    <location>
        <begin position="166"/>
        <end position="226"/>
    </location>
</feature>
<keyword evidence="5" id="KW-1185">Reference proteome</keyword>
<proteinExistence type="predicted"/>
<name>A0A6C2UKX2_9BACT</name>
<dbReference type="PANTHER" id="PTHR47738">
    <property type="entry name" value="PTS SYSTEM FRUCTOSE-LIKE EIIA COMPONENT-RELATED"/>
    <property type="match status" value="1"/>
</dbReference>
<dbReference type="EMBL" id="CAAHFH010000001">
    <property type="protein sequence ID" value="VGO20619.1"/>
    <property type="molecule type" value="Genomic_DNA"/>
</dbReference>
<dbReference type="Gene3D" id="3.40.930.10">
    <property type="entry name" value="Mannitol-specific EII, Chain A"/>
    <property type="match status" value="1"/>
</dbReference>
<dbReference type="SUPFAM" id="SSF54631">
    <property type="entry name" value="CBS-domain pair"/>
    <property type="match status" value="1"/>
</dbReference>
<feature type="domain" description="PTS EIIA type-2" evidence="2">
    <location>
        <begin position="5"/>
        <end position="152"/>
    </location>
</feature>
<dbReference type="InterPro" id="IPR016152">
    <property type="entry name" value="PTrfase/Anion_transptr"/>
</dbReference>
<protein>
    <submittedName>
        <fullName evidence="4">PTS system 2-O-alpha-mannosyl-D-glycerate-specific EIIABC component</fullName>
    </submittedName>
</protein>
<dbReference type="PROSITE" id="PS51371">
    <property type="entry name" value="CBS"/>
    <property type="match status" value="1"/>
</dbReference>
<reference evidence="4 5" key="1">
    <citation type="submission" date="2019-04" db="EMBL/GenBank/DDBJ databases">
        <authorList>
            <person name="Van Vliet M D."/>
        </authorList>
    </citation>
    <scope>NUCLEOTIDE SEQUENCE [LARGE SCALE GENOMIC DNA]</scope>
    <source>
        <strain evidence="4 5">F21</strain>
    </source>
</reference>
<dbReference type="AlphaFoldDB" id="A0A6C2UKX2"/>
<dbReference type="InterPro" id="IPR000644">
    <property type="entry name" value="CBS_dom"/>
</dbReference>
<dbReference type="Pfam" id="PF00571">
    <property type="entry name" value="CBS"/>
    <property type="match status" value="1"/>
</dbReference>
<organism evidence="4 5">
    <name type="scientific">Pontiella sulfatireligans</name>
    <dbReference type="NCBI Taxonomy" id="2750658"/>
    <lineage>
        <taxon>Bacteria</taxon>
        <taxon>Pseudomonadati</taxon>
        <taxon>Kiritimatiellota</taxon>
        <taxon>Kiritimatiellia</taxon>
        <taxon>Kiritimatiellales</taxon>
        <taxon>Pontiellaceae</taxon>
        <taxon>Pontiella</taxon>
    </lineage>
</organism>
<sequence length="305" mass="34461">MKIMNYTRREASWQPRLGSGPRDAVLGTILEQLCSNGFYTVNCELSHEGIMQALIAREAQRTTAMGEGIAFPHARLPQLKQALFAVATFEEPVMFEEFPVQIICLILVPTSDPSVSLKIMAQFSRLLMEQGVKEQVLNASDPAGLRNIFKAHNPRIDKPILARDIMRPPRFSVLDTDSVATCSHLMSVNNLQAVPVLNDRREVLGEITVERLFRYGLPEFFSNLKSVSFIAEFDPFEKYFDDESDIKAGDMMEPSARIVPMDYTIMEIVFDLAIQNYLKLYVTDQDGRWIGAIDKGLVLDNVINH</sequence>
<dbReference type="PANTHER" id="PTHR47738:SF1">
    <property type="entry name" value="NITROGEN REGULATORY PROTEIN"/>
    <property type="match status" value="1"/>
</dbReference>
<dbReference type="PROSITE" id="PS51094">
    <property type="entry name" value="PTS_EIIA_TYPE_2"/>
    <property type="match status" value="1"/>
</dbReference>
<accession>A0A6C2UKX2</accession>
<dbReference type="Gene3D" id="3.10.580.10">
    <property type="entry name" value="CBS-domain"/>
    <property type="match status" value="1"/>
</dbReference>
<evidence type="ECO:0000256" key="1">
    <source>
        <dbReference type="PROSITE-ProRule" id="PRU00703"/>
    </source>
</evidence>